<gene>
    <name evidence="1" type="ORF">CMC5_072420</name>
</gene>
<organism evidence="1 2">
    <name type="scientific">Chondromyces crocatus</name>
    <dbReference type="NCBI Taxonomy" id="52"/>
    <lineage>
        <taxon>Bacteria</taxon>
        <taxon>Pseudomonadati</taxon>
        <taxon>Myxococcota</taxon>
        <taxon>Polyangia</taxon>
        <taxon>Polyangiales</taxon>
        <taxon>Polyangiaceae</taxon>
        <taxon>Chondromyces</taxon>
    </lineage>
</organism>
<protein>
    <recommendedName>
        <fullName evidence="3">DUF1501 domain-containing protein</fullName>
    </recommendedName>
</protein>
<dbReference type="KEGG" id="ccro:CMC5_072420"/>
<dbReference type="Proteomes" id="UP000067626">
    <property type="component" value="Chromosome"/>
</dbReference>
<sequence>MVCDKTKDLRGDSRRAFLKLSMAFGAALGLDRAQVLNGIADIGGTALAQEGKAATKKSIHLIAGNGGFAWFTLLWPHREIATSNNQNVSYHRLGQTQPGDTDEPSVVGPDTPFVGMGRSKQVSILPAGRNQTHTQNPGTVTAVAMNRTMMASVAAMQQVNASLVPVIGIEPVSFGTAPGAPAITTVGDPGGMVELFNSAASQFALLAEQDARLFEATYKTQLNLLKAANRQTFYKSLDLGRSASNFLGQNLREKLAPTQDDLARYQINGNTENKMRRIAQTFITGAKAFKLGLTQSIIVQVMSDDPHGAFGNMARLNETARLLKLYFEKLNEDLDMVNPESGVKYNEDLVITVNGDTPKEPRNRNNWPDGTSNNSNWMYVLGNGRLRTGEFMYYPMQGNAVGSNPVTGKIDNGRDTASCTAASNAAVLYAISGDMRRVRDFYQGDEGIDGYIRPNLDG</sequence>
<accession>A0A0K1EQ12</accession>
<dbReference type="STRING" id="52.CMC5_072420"/>
<dbReference type="PROSITE" id="PS51318">
    <property type="entry name" value="TAT"/>
    <property type="match status" value="1"/>
</dbReference>
<name>A0A0K1EQ12_CHOCO</name>
<dbReference type="InterPro" id="IPR006311">
    <property type="entry name" value="TAT_signal"/>
</dbReference>
<evidence type="ECO:0000313" key="2">
    <source>
        <dbReference type="Proteomes" id="UP000067626"/>
    </source>
</evidence>
<keyword evidence="2" id="KW-1185">Reference proteome</keyword>
<reference evidence="1 2" key="1">
    <citation type="submission" date="2015-07" db="EMBL/GenBank/DDBJ databases">
        <title>Genome analysis of myxobacterium Chondromyces crocatus Cm c5 reveals a high potential for natural compound synthesis and the genetic basis for the loss of fruiting body formation.</title>
        <authorList>
            <person name="Zaburannyi N."/>
            <person name="Bunk B."/>
            <person name="Maier J."/>
            <person name="Overmann J."/>
            <person name="Mueller R."/>
        </authorList>
    </citation>
    <scope>NUCLEOTIDE SEQUENCE [LARGE SCALE GENOMIC DNA]</scope>
    <source>
        <strain evidence="1 2">Cm c5</strain>
    </source>
</reference>
<dbReference type="AlphaFoldDB" id="A0A0K1EQ12"/>
<proteinExistence type="predicted"/>
<dbReference type="OrthoDB" id="5482711at2"/>
<dbReference type="EMBL" id="CP012159">
    <property type="protein sequence ID" value="AKT43015.1"/>
    <property type="molecule type" value="Genomic_DNA"/>
</dbReference>
<dbReference type="RefSeq" id="WP_050434552.1">
    <property type="nucleotide sequence ID" value="NZ_CP012159.1"/>
</dbReference>
<evidence type="ECO:0000313" key="1">
    <source>
        <dbReference type="EMBL" id="AKT43015.1"/>
    </source>
</evidence>
<evidence type="ECO:0008006" key="3">
    <source>
        <dbReference type="Google" id="ProtNLM"/>
    </source>
</evidence>